<feature type="non-terminal residue" evidence="1">
    <location>
        <position position="1586"/>
    </location>
</feature>
<dbReference type="Proteomes" id="UP000199321">
    <property type="component" value="Unassembled WGS sequence"/>
</dbReference>
<evidence type="ECO:0008006" key="3">
    <source>
        <dbReference type="Google" id="ProtNLM"/>
    </source>
</evidence>
<evidence type="ECO:0000313" key="1">
    <source>
        <dbReference type="EMBL" id="SDF27020.1"/>
    </source>
</evidence>
<dbReference type="STRING" id="227084.SAMN05421855_1231"/>
<organism evidence="1 2">
    <name type="scientific">Ulvibacter litoralis</name>
    <dbReference type="NCBI Taxonomy" id="227084"/>
    <lineage>
        <taxon>Bacteria</taxon>
        <taxon>Pseudomonadati</taxon>
        <taxon>Bacteroidota</taxon>
        <taxon>Flavobacteriia</taxon>
        <taxon>Flavobacteriales</taxon>
        <taxon>Flavobacteriaceae</taxon>
        <taxon>Ulvibacter</taxon>
    </lineage>
</organism>
<sequence>LYDIYYYEVEQDAIDAGELALTVPDFSLAIGTPTAYQNATPFLQEVYILVVGNGSNTTPNNGGTGCYSIVPLTLIVDALPAAVQPEPYELCDDEVNGSTLTDQISTFDLTTREGEVTGGDGSLTVTWYETVADEAADLPIAMPSAYQNRAIAPAPLNPQTIIARVTGPFGCKVTVTLTLVVNPNPTTLTPDPLVVCDDDNDGYADFVLHDADLGITGGDPDLTITYHPTYLDAVNNLNELIDPYTNDDPYNDVVFAHIVNVNTLCSSIVPLTLEVRNSPVVAMDVGPLQVCDYNNSGDGIEFFDLTLINPSILDGQDPLLYDFYYYEVEQDAIDAGDVATTIPDYSQAIGTPLAYQNTTPFSQIIYVLVVGSDDNITPNNGEIGCYAIVPLELVVAPVPAAIQPQPYELCDDEIDGSTLTDQKSTFDLTTRTFEITGGDPDLSVTWYETAADELSDTPIATPNAYQNRAIAPAPLNPQTIIGRVTSGAGCKILVTLTLVVNPNPTPVTPEPLYVCDDDEDGLAEFPLNDRDLEIIGGEPGVTVVGYFFDEDAAKLGDLTTALAIPYLTVVPNQQTVWARVEITATGCYGVVPLDLIVNPLPDFPTADFGDLLSCDSVGGGSADFNLEENTPYVYGVQDPLGFAISYYDDPTNAEDGINNIVNTTAFASTGQTIWVRLENLETGCYRISSFELIVGIYPIIGAATDLELCDDDTGGSRSDGISTFDLTQNDAALIAGDPDLTVFYYATAADQQAGISIATPDAYPNTETPQTIYVSVFNSTECSAETSFVVTVNPSPASATPTPLVACDENNDGFSVFTLTDKDAEIIAGEPGVTITYHETYLDADNGTFALTSPYSNIVANNQIVYARTSYEAPPTATGCYGILELELQVVPAPVLPTSLPDLVLCDDDGFGVFDLTQQEPLIYGTQNPSDYSLSYHTSQADADLGVNPILTPDAYTNVFTPEETIYIRLSVAEDGCYRTMSFLLRVSLGPTVVQPDPLTVCDDLGEPNDGIATFDLTQKNDEITGGVAGVEVSYYQSQEDADQGINAIDPAMSYVNTTNPEIVFVRVVDGNTECFDTSVRLTLRVVPRPNVVTPAPLEACDETIPLEDGIEEFDLTEAEAEILNGASWDVHYYESYPLALDGDITTAIVDPTAYSNDTSPFEQTIYVRVTVDSANDDSCFEIVELLLLVHPLPDDTAIVEPYQLCEVGTDGIGVFDLTTKIPEILGEQDPLEYAVTFYRNSIDAETRTNPIVNTTAFISDGTPLPGQEIYTGIEHIETGCYVGGVQLFNLEVLEGATATQPAAPYIVCDDEEGTPDGFTAFNLPSSATDPDPQAAALAEEILGGQTAINYVITWYETLDEAVEGIGGLPGSYTNIINPQIVYARVTNTDTGCYEIVEVILKVEQLPAIVLEEEYRLCVDANENPIPEVEGELSPPFIDTGLDPNLYDIIWEYPGGTAIGPSITAIVGGIYSVTYTEIATGCSVTETTTVIVSQPPMTYEAILVNGAFSDNHVVQATATGLSDSYVYQLDDGEFIESGTFENVSPGTHTVTFKDARGCGSVTIEIGVIDYPKFITPNQDGYHDTWN</sequence>
<reference evidence="1 2" key="1">
    <citation type="submission" date="2016-10" db="EMBL/GenBank/DDBJ databases">
        <authorList>
            <person name="de Groot N.N."/>
        </authorList>
    </citation>
    <scope>NUCLEOTIDE SEQUENCE [LARGE SCALE GENOMIC DNA]</scope>
    <source>
        <strain evidence="1 2">DSM 16195</strain>
    </source>
</reference>
<name>A0A1G7JPY8_9FLAO</name>
<dbReference type="EMBL" id="FNBA01000023">
    <property type="protein sequence ID" value="SDF27020.1"/>
    <property type="molecule type" value="Genomic_DNA"/>
</dbReference>
<proteinExistence type="predicted"/>
<evidence type="ECO:0000313" key="2">
    <source>
        <dbReference type="Proteomes" id="UP000199321"/>
    </source>
</evidence>
<protein>
    <recommendedName>
        <fullName evidence="3">Gliding motility-associated C-terminal domain-containing protein</fullName>
    </recommendedName>
</protein>
<feature type="non-terminal residue" evidence="1">
    <location>
        <position position="1"/>
    </location>
</feature>
<accession>A0A1G7JPY8</accession>
<keyword evidence="2" id="KW-1185">Reference proteome</keyword>
<gene>
    <name evidence="1" type="ORF">SAMN05421855_1231</name>
</gene>
<dbReference type="RefSeq" id="WP_093145520.1">
    <property type="nucleotide sequence ID" value="NZ_FNBA01000023.1"/>
</dbReference>